<organism evidence="4 5">
    <name type="scientific">Methanonatronarchaeum thermophilum</name>
    <dbReference type="NCBI Taxonomy" id="1927129"/>
    <lineage>
        <taxon>Archaea</taxon>
        <taxon>Methanobacteriati</taxon>
        <taxon>Methanobacteriota</taxon>
        <taxon>Methanonatronarchaeia</taxon>
        <taxon>Methanonatronarchaeales</taxon>
        <taxon>Methanonatronarchaeaceae</taxon>
        <taxon>Methanonatronarchaeum</taxon>
    </lineage>
</organism>
<dbReference type="Proteomes" id="UP000195137">
    <property type="component" value="Unassembled WGS sequence"/>
</dbReference>
<dbReference type="SMART" id="SM00116">
    <property type="entry name" value="CBS"/>
    <property type="match status" value="4"/>
</dbReference>
<dbReference type="Pfam" id="PF00571">
    <property type="entry name" value="CBS"/>
    <property type="match status" value="4"/>
</dbReference>
<dbReference type="AlphaFoldDB" id="A0A1Y3GH47"/>
<reference evidence="4 5" key="1">
    <citation type="submission" date="2016-12" db="EMBL/GenBank/DDBJ databases">
        <title>Discovery of methanogenic haloarchaea.</title>
        <authorList>
            <person name="Sorokin D.Y."/>
            <person name="Makarova K.S."/>
            <person name="Abbas B."/>
            <person name="Ferrer M."/>
            <person name="Golyshin P.N."/>
        </authorList>
    </citation>
    <scope>NUCLEOTIDE SEQUENCE [LARGE SCALE GENOMIC DNA]</scope>
    <source>
        <strain evidence="4">AMET1</strain>
    </source>
</reference>
<dbReference type="EMBL" id="MRZU01000003">
    <property type="protein sequence ID" value="OUJ18696.1"/>
    <property type="molecule type" value="Genomic_DNA"/>
</dbReference>
<gene>
    <name evidence="4" type="ORF">AMET1_0344</name>
</gene>
<keyword evidence="5" id="KW-1185">Reference proteome</keyword>
<evidence type="ECO:0000256" key="2">
    <source>
        <dbReference type="PROSITE-ProRule" id="PRU00703"/>
    </source>
</evidence>
<evidence type="ECO:0000256" key="1">
    <source>
        <dbReference type="ARBA" id="ARBA00023122"/>
    </source>
</evidence>
<dbReference type="OrthoDB" id="8919at2157"/>
<keyword evidence="1 2" id="KW-0129">CBS domain</keyword>
<sequence length="293" mass="32351">MKLIDLVSAPVQAVRPEDPLSHARNIMIKKGVSRLVVVNEDDKTTGMLTKTDISRGLRQDEPKWRRRPIDQIQVKNFMTPDLITITPNKSIEETAEIMLENDISGIPVIEDGTSGITENGELIGIITKKDLIDHYSNSDSNTIVSKIYTSDILTIHRHHTLNRAAEVMETEGVKRLVVVEENKKPTGIVTISDLTFANQNNPRDEGLAGKDLKMARKATKGGDKRLRSILKDMWVAEDVMSSPLITITPEQKASKAAKIMSENGISGIPVVENDELKGIITKTDIIADIGGQK</sequence>
<accession>A0A1Y3GH47</accession>
<comment type="caution">
    <text evidence="4">The sequence shown here is derived from an EMBL/GenBank/DDBJ whole genome shotgun (WGS) entry which is preliminary data.</text>
</comment>
<evidence type="ECO:0000259" key="3">
    <source>
        <dbReference type="PROSITE" id="PS51371"/>
    </source>
</evidence>
<feature type="domain" description="CBS" evidence="3">
    <location>
        <begin position="240"/>
        <end position="293"/>
    </location>
</feature>
<dbReference type="InterPro" id="IPR051257">
    <property type="entry name" value="Diverse_CBS-Domain"/>
</dbReference>
<dbReference type="SUPFAM" id="SSF54631">
    <property type="entry name" value="CBS-domain pair"/>
    <property type="match status" value="3"/>
</dbReference>
<proteinExistence type="predicted"/>
<dbReference type="InterPro" id="IPR046342">
    <property type="entry name" value="CBS_dom_sf"/>
</dbReference>
<name>A0A1Y3GH47_9EURY</name>
<evidence type="ECO:0000313" key="5">
    <source>
        <dbReference type="Proteomes" id="UP000195137"/>
    </source>
</evidence>
<evidence type="ECO:0000313" key="4">
    <source>
        <dbReference type="EMBL" id="OUJ18696.1"/>
    </source>
</evidence>
<dbReference type="PANTHER" id="PTHR43080:SF29">
    <property type="entry name" value="OS02G0818000 PROTEIN"/>
    <property type="match status" value="1"/>
</dbReference>
<dbReference type="PANTHER" id="PTHR43080">
    <property type="entry name" value="CBS DOMAIN-CONTAINING PROTEIN CBSX3, MITOCHONDRIAL"/>
    <property type="match status" value="1"/>
</dbReference>
<feature type="domain" description="CBS" evidence="3">
    <location>
        <begin position="148"/>
        <end position="205"/>
    </location>
</feature>
<feature type="domain" description="CBS" evidence="3">
    <location>
        <begin position="78"/>
        <end position="143"/>
    </location>
</feature>
<feature type="domain" description="CBS" evidence="3">
    <location>
        <begin position="7"/>
        <end position="63"/>
    </location>
</feature>
<dbReference type="RefSeq" id="WP_086636764.1">
    <property type="nucleotide sequence ID" value="NZ_MRZU01000003.1"/>
</dbReference>
<dbReference type="Gene3D" id="3.10.580.10">
    <property type="entry name" value="CBS-domain"/>
    <property type="match status" value="3"/>
</dbReference>
<dbReference type="InterPro" id="IPR000644">
    <property type="entry name" value="CBS_dom"/>
</dbReference>
<dbReference type="PROSITE" id="PS51371">
    <property type="entry name" value="CBS"/>
    <property type="match status" value="4"/>
</dbReference>
<protein>
    <submittedName>
        <fullName evidence="4">CBS domain containing protein</fullName>
    </submittedName>
</protein>